<name>A0ABZ0PJC3_9PROT</name>
<dbReference type="EMBL" id="CP137852">
    <property type="protein sequence ID" value="WPB85497.1"/>
    <property type="molecule type" value="Genomic_DNA"/>
</dbReference>
<feature type="signal peptide" evidence="1">
    <location>
        <begin position="1"/>
        <end position="22"/>
    </location>
</feature>
<gene>
    <name evidence="2" type="ORF">R9Z33_01165</name>
</gene>
<keyword evidence="1" id="KW-0732">Signal</keyword>
<evidence type="ECO:0000313" key="2">
    <source>
        <dbReference type="EMBL" id="WPB85497.1"/>
    </source>
</evidence>
<evidence type="ECO:0000313" key="3">
    <source>
        <dbReference type="Proteomes" id="UP001305521"/>
    </source>
</evidence>
<sequence>MRLPLIATLLTALLAWGSPGFAQLQDAAGWIRQCLDATANRGASAEMRGMYCTCMVAQANDAGAATLAALEQANPEAARQCRELSGWR</sequence>
<dbReference type="RefSeq" id="WP_318649468.1">
    <property type="nucleotide sequence ID" value="NZ_CP137852.1"/>
</dbReference>
<evidence type="ECO:0008006" key="4">
    <source>
        <dbReference type="Google" id="ProtNLM"/>
    </source>
</evidence>
<evidence type="ECO:0000256" key="1">
    <source>
        <dbReference type="SAM" id="SignalP"/>
    </source>
</evidence>
<feature type="chain" id="PRO_5045230487" description="Cysteine rich repeat-containing protein" evidence="1">
    <location>
        <begin position="23"/>
        <end position="88"/>
    </location>
</feature>
<accession>A0ABZ0PJC3</accession>
<organism evidence="2 3">
    <name type="scientific">Sediminicoccus rosea</name>
    <dbReference type="NCBI Taxonomy" id="1225128"/>
    <lineage>
        <taxon>Bacteria</taxon>
        <taxon>Pseudomonadati</taxon>
        <taxon>Pseudomonadota</taxon>
        <taxon>Alphaproteobacteria</taxon>
        <taxon>Acetobacterales</taxon>
        <taxon>Roseomonadaceae</taxon>
        <taxon>Sediminicoccus</taxon>
    </lineage>
</organism>
<dbReference type="Proteomes" id="UP001305521">
    <property type="component" value="Chromosome"/>
</dbReference>
<reference evidence="2 3" key="1">
    <citation type="submission" date="2023-11" db="EMBL/GenBank/DDBJ databases">
        <title>Arctic aerobic anoxygenic photoheterotroph Sediminicoccus rosea KRV36 adapts its photosynthesis to long days of polar summer.</title>
        <authorList>
            <person name="Tomasch J."/>
            <person name="Kopejtka K."/>
            <person name="Bily T."/>
            <person name="Gardiner A.T."/>
            <person name="Gardian Z."/>
            <person name="Shivaramu S."/>
            <person name="Koblizek M."/>
            <person name="Engelhardt F."/>
            <person name="Kaftan D."/>
        </authorList>
    </citation>
    <scope>NUCLEOTIDE SEQUENCE [LARGE SCALE GENOMIC DNA]</scope>
    <source>
        <strain evidence="2 3">R-30</strain>
    </source>
</reference>
<keyword evidence="3" id="KW-1185">Reference proteome</keyword>
<proteinExistence type="predicted"/>
<protein>
    <recommendedName>
        <fullName evidence="4">Cysteine rich repeat-containing protein</fullName>
    </recommendedName>
</protein>